<gene>
    <name evidence="1" type="ORF">RGI145_12355</name>
</gene>
<dbReference type="STRING" id="257708.RGI145_12355"/>
<dbReference type="Pfam" id="PF13252">
    <property type="entry name" value="Phage_capsid_3"/>
    <property type="match status" value="1"/>
</dbReference>
<sequence>MADMNITPARPGLTPVQWDNKFFTEYVRKNQFARYMGTSMNDMIQVKEDLTRKPGDRVNFSAVRRLVGAGVTGNQILEGNEELLNARSMQLSVNVFRHGVAVSDWDEQKSVIDLREAAKDALQVWSLEKMRADIILALSSITGDGYTSVPFASATATQRNYWLANNADRVLFGNSKANGSSNVMATALATINATTGKLTGATLKLAKRLAKNANPRLRPITVKQDEEWWIFFANSDQFRDLSEDPNVIDAQMFAANRGADNPLFTGGDLIYSGIIIREIPELPKITGAGASGIDVAAGYLCGAQALGAAWAQRSKTTTNVRDYGYMHGVGIQEIRGIDKLRFGKDATTDATAPVDNGVFTVFSASVADA</sequence>
<evidence type="ECO:0000313" key="1">
    <source>
        <dbReference type="EMBL" id="APT57786.1"/>
    </source>
</evidence>
<dbReference type="AlphaFoldDB" id="A0A1L7AG65"/>
<dbReference type="EMBL" id="CP015583">
    <property type="protein sequence ID" value="APT57786.1"/>
    <property type="molecule type" value="Genomic_DNA"/>
</dbReference>
<accession>A0A1L7AG65</accession>
<dbReference type="InterPro" id="IPR025267">
    <property type="entry name" value="ORF017-like"/>
</dbReference>
<evidence type="ECO:0008006" key="3">
    <source>
        <dbReference type="Google" id="ProtNLM"/>
    </source>
</evidence>
<protein>
    <recommendedName>
        <fullName evidence="3">N4-gp56 family major capsid protein</fullName>
    </recommendedName>
</protein>
<reference evidence="1 2" key="1">
    <citation type="submission" date="2016-05" db="EMBL/GenBank/DDBJ databases">
        <title>Complete Genome and Methylome Analysis of Psychrotrophic Bacterial Isolates from Antarctic Lake Untersee.</title>
        <authorList>
            <person name="Fomenkov A."/>
            <person name="Akimov V.N."/>
            <person name="Vasilyeva L.V."/>
            <person name="Andersen D."/>
            <person name="Vincze T."/>
            <person name="Roberts R.J."/>
        </authorList>
    </citation>
    <scope>NUCLEOTIDE SEQUENCE [LARGE SCALE GENOMIC DNA]</scope>
    <source>
        <strain evidence="1 2">U14-5</strain>
    </source>
</reference>
<proteinExistence type="predicted"/>
<dbReference type="KEGG" id="rgi:RGI145_12355"/>
<evidence type="ECO:0000313" key="2">
    <source>
        <dbReference type="Proteomes" id="UP000185494"/>
    </source>
</evidence>
<organism evidence="1 2">
    <name type="scientific">Roseomonas gilardii</name>
    <dbReference type="NCBI Taxonomy" id="257708"/>
    <lineage>
        <taxon>Bacteria</taxon>
        <taxon>Pseudomonadati</taxon>
        <taxon>Pseudomonadota</taxon>
        <taxon>Alphaproteobacteria</taxon>
        <taxon>Acetobacterales</taxon>
        <taxon>Roseomonadaceae</taxon>
        <taxon>Roseomonas</taxon>
    </lineage>
</organism>
<dbReference type="Proteomes" id="UP000185494">
    <property type="component" value="Chromosome 1"/>
</dbReference>
<name>A0A1L7AG65_9PROT</name>